<dbReference type="EMBL" id="WDED01000029">
    <property type="protein sequence ID" value="KAB6145508.1"/>
    <property type="molecule type" value="Genomic_DNA"/>
</dbReference>
<dbReference type="RefSeq" id="WP_151935225.1">
    <property type="nucleotide sequence ID" value="NZ_WDED01000029.1"/>
</dbReference>
<feature type="signal peptide" evidence="1">
    <location>
        <begin position="1"/>
        <end position="21"/>
    </location>
</feature>
<dbReference type="PROSITE" id="PS51257">
    <property type="entry name" value="PROKAR_LIPOPROTEIN"/>
    <property type="match status" value="1"/>
</dbReference>
<evidence type="ECO:0000256" key="1">
    <source>
        <dbReference type="SAM" id="SignalP"/>
    </source>
</evidence>
<dbReference type="InterPro" id="IPR024302">
    <property type="entry name" value="SusD-like"/>
</dbReference>
<proteinExistence type="predicted"/>
<protein>
    <submittedName>
        <fullName evidence="2">SusD/RagB family nutrient-binding outer membrane lipoprotein</fullName>
    </submittedName>
</protein>
<evidence type="ECO:0000313" key="2">
    <source>
        <dbReference type="EMBL" id="KAB6145508.1"/>
    </source>
</evidence>
<gene>
    <name evidence="2" type="ORF">GA398_17565</name>
</gene>
<name>A0A7J5PTQ9_9BACE</name>
<dbReference type="Gene3D" id="1.25.40.390">
    <property type="match status" value="1"/>
</dbReference>
<accession>A0A7J5PTQ9</accession>
<dbReference type="InterPro" id="IPR011990">
    <property type="entry name" value="TPR-like_helical_dom_sf"/>
</dbReference>
<keyword evidence="1" id="KW-0732">Signal</keyword>
<keyword evidence="2" id="KW-0449">Lipoprotein</keyword>
<dbReference type="AlphaFoldDB" id="A0A7J5PTQ9"/>
<dbReference type="Proteomes" id="UP000434604">
    <property type="component" value="Unassembled WGS sequence"/>
</dbReference>
<evidence type="ECO:0000313" key="3">
    <source>
        <dbReference type="Proteomes" id="UP000434604"/>
    </source>
</evidence>
<dbReference type="Pfam" id="PF12741">
    <property type="entry name" value="SusD-like"/>
    <property type="match status" value="1"/>
</dbReference>
<reference evidence="2 3" key="1">
    <citation type="journal article" date="2019" name="Nat. Med.">
        <title>A library of human gut bacterial isolates paired with longitudinal multiomics data enables mechanistic microbiome research.</title>
        <authorList>
            <person name="Poyet M."/>
            <person name="Groussin M."/>
            <person name="Gibbons S.M."/>
            <person name="Avila-Pacheco J."/>
            <person name="Jiang X."/>
            <person name="Kearney S.M."/>
            <person name="Perrotta A.R."/>
            <person name="Berdy B."/>
            <person name="Zhao S."/>
            <person name="Lieberman T.D."/>
            <person name="Swanson P.K."/>
            <person name="Smith M."/>
            <person name="Roesemann S."/>
            <person name="Alexander J.E."/>
            <person name="Rich S.A."/>
            <person name="Livny J."/>
            <person name="Vlamakis H."/>
            <person name="Clish C."/>
            <person name="Bullock K."/>
            <person name="Deik A."/>
            <person name="Scott J."/>
            <person name="Pierce K.A."/>
            <person name="Xavier R.J."/>
            <person name="Alm E.J."/>
        </authorList>
    </citation>
    <scope>NUCLEOTIDE SEQUENCE [LARGE SCALE GENOMIC DNA]</scope>
    <source>
        <strain evidence="2 3">BIOML-A58</strain>
    </source>
</reference>
<dbReference type="SUPFAM" id="SSF48452">
    <property type="entry name" value="TPR-like"/>
    <property type="match status" value="1"/>
</dbReference>
<organism evidence="2 3">
    <name type="scientific">Bacteroides xylanisolvens</name>
    <dbReference type="NCBI Taxonomy" id="371601"/>
    <lineage>
        <taxon>Bacteria</taxon>
        <taxon>Pseudomonadati</taxon>
        <taxon>Bacteroidota</taxon>
        <taxon>Bacteroidia</taxon>
        <taxon>Bacteroidales</taxon>
        <taxon>Bacteroidaceae</taxon>
        <taxon>Bacteroides</taxon>
    </lineage>
</organism>
<feature type="chain" id="PRO_5029559304" evidence="1">
    <location>
        <begin position="22"/>
        <end position="543"/>
    </location>
</feature>
<sequence>MKKINQNKLLAGLFALSFLTACDFEEINTNPFEVTEEMGKRDGFAVGGSITAMERTVFPVGTQANDTKIINEYQISYNLSADSWSGYFGQNKSSEWNGGSNNLTYWLMDDWISATYKNSYTEIIPAWKKVKLESEKADTPEVFALAQIVKISAWHKTLESFGPIAYTHAGEAALVIPFDSEKEVYDAMFKDLTAAIVTLTPKARTGGTIVADYDVVYGGDAKKWVKYANSLMLRLAMRIRYADEKTAKIYALQALKQEFGVMTDKSDEAQISVGAGFVFRNNIEWLSVTYTDCRMGSSMYSYLLGYQDPRLSAYFKPSESEQATEAFDKNKYQAVPPGHTYAKNDVFKAFSEPNIISSTPTYWMRASEVYFLRAEAALKWQGEFGDAESLYKQGIAMSFAENGIDSSVDSYMAKGEAPVGHETDKPYRYTASAPTTATTAFSGTPEQKLEKIMIQKWIALYPNGQEAWTEWRRTGYPKLNLVQTNRGTSEGITKESGIRRMKYPNKFSTSADDKANYEEALKLLGGEDKPSTKLWWDCKNGQL</sequence>
<comment type="caution">
    <text evidence="2">The sequence shown here is derived from an EMBL/GenBank/DDBJ whole genome shotgun (WGS) entry which is preliminary data.</text>
</comment>